<evidence type="ECO:0000256" key="2">
    <source>
        <dbReference type="SAM" id="MobiDB-lite"/>
    </source>
</evidence>
<evidence type="ECO:0000313" key="4">
    <source>
        <dbReference type="EMBL" id="TRX96262.1"/>
    </source>
</evidence>
<feature type="compositionally biased region" description="Polar residues" evidence="2">
    <location>
        <begin position="654"/>
        <end position="664"/>
    </location>
</feature>
<dbReference type="InterPro" id="IPR050231">
    <property type="entry name" value="Iron_ascorbate_oxido_reductase"/>
</dbReference>
<proteinExistence type="inferred from homology"/>
<dbReference type="Pfam" id="PF03171">
    <property type="entry name" value="2OG-FeII_Oxy"/>
    <property type="match status" value="1"/>
</dbReference>
<dbReference type="Gene3D" id="2.60.120.330">
    <property type="entry name" value="B-lactam Antibiotic, Isopenicillin N Synthase, Chain"/>
    <property type="match status" value="1"/>
</dbReference>
<dbReference type="OrthoDB" id="288590at2759"/>
<comment type="similarity">
    <text evidence="1">Belongs to the iron/ascorbate-dependent oxidoreductase family.</text>
</comment>
<dbReference type="PANTHER" id="PTHR47990">
    <property type="entry name" value="2-OXOGLUTARATE (2OG) AND FE(II)-DEPENDENT OXYGENASE SUPERFAMILY PROTEIN-RELATED"/>
    <property type="match status" value="1"/>
</dbReference>
<accession>A0A553I7T8</accession>
<feature type="domain" description="Fe2OG dioxygenase" evidence="3">
    <location>
        <begin position="163"/>
        <end position="296"/>
    </location>
</feature>
<dbReference type="InterPro" id="IPR005123">
    <property type="entry name" value="Oxoglu/Fe-dep_dioxygenase_dom"/>
</dbReference>
<dbReference type="AlphaFoldDB" id="A0A553I7T8"/>
<dbReference type="Pfam" id="PF14226">
    <property type="entry name" value="DIOX_N"/>
    <property type="match status" value="1"/>
</dbReference>
<dbReference type="STRING" id="2512241.A0A553I7T8"/>
<sequence>MANPASIPVIDISESQGDQVHTAKQLVDAAAQHGFVYIRNTGQYISPANVEQAFSVSKVLFESPFEDKQRCKIEKNNQGWVGMHTESLDPKTQRETLKSFNFGAFTESKATQPIPKSMEPYEADLATFRESCHNLCRRLLLLFGIGLEVDPPDFFAEAHSPDKASGSILRFLYYPPPRATPTAQESDVRAGAHSDYGSVTLLFRLKGQAGLEILTPTKDWVPVPVCPPGTEKDPSPPILVNIGDLLSYWTNGLLRSTVHRVTFADSETSKNAHTAGLTNGESTKDPRYSIVYFCHPADDTRLTAVPSERVQSFQGGLATANAGNPYAERKVLTADEHLKMRLQATYLEMYGSEEREQKSQAKMKQFARVSIFNSVLNKAYASTGLSRNLGLTIIPPSIHTMAKERAVVKEPARERKETSGDKVTKKGKSKKHTETRYDTADDKSRGGVSVNLQPVEDTSMVDSLDLEDAKSSVNKKSKIKTKSKEDEQHEVEDDKGATQGGAMFFSIGTNDAKKETESQNDEQDEVEAEKEISQGYVEFFSIDTNPTPVDLAAVRVAGAENSTGPKLNREARREIRLIEKQREIFIKKMEKQLGEDSVDEALLQKQMDKWIRKRDLMTRDRHQRKELRARQSAAARRQKKFTQKQEKQEKIKSLRTQLSKMDEL</sequence>
<gene>
    <name evidence="4" type="ORF">FHL15_002986</name>
</gene>
<evidence type="ECO:0000259" key="3">
    <source>
        <dbReference type="PROSITE" id="PS51471"/>
    </source>
</evidence>
<dbReference type="Proteomes" id="UP000319160">
    <property type="component" value="Unassembled WGS sequence"/>
</dbReference>
<feature type="compositionally biased region" description="Basic and acidic residues" evidence="2">
    <location>
        <begin position="482"/>
        <end position="496"/>
    </location>
</feature>
<feature type="compositionally biased region" description="Basic and acidic residues" evidence="2">
    <location>
        <begin position="432"/>
        <end position="445"/>
    </location>
</feature>
<feature type="compositionally biased region" description="Basic and acidic residues" evidence="2">
    <location>
        <begin position="643"/>
        <end position="652"/>
    </location>
</feature>
<organism evidence="4 5">
    <name type="scientific">Xylaria flabelliformis</name>
    <dbReference type="NCBI Taxonomy" id="2512241"/>
    <lineage>
        <taxon>Eukaryota</taxon>
        <taxon>Fungi</taxon>
        <taxon>Dikarya</taxon>
        <taxon>Ascomycota</taxon>
        <taxon>Pezizomycotina</taxon>
        <taxon>Sordariomycetes</taxon>
        <taxon>Xylariomycetidae</taxon>
        <taxon>Xylariales</taxon>
        <taxon>Xylariaceae</taxon>
        <taxon>Xylaria</taxon>
    </lineage>
</organism>
<dbReference type="PROSITE" id="PS51471">
    <property type="entry name" value="FE2OG_OXY"/>
    <property type="match status" value="1"/>
</dbReference>
<evidence type="ECO:0000313" key="5">
    <source>
        <dbReference type="Proteomes" id="UP000319160"/>
    </source>
</evidence>
<keyword evidence="5" id="KW-1185">Reference proteome</keyword>
<dbReference type="FunFam" id="2.60.120.330:FF:000051">
    <property type="entry name" value="Clavaminate synthase-like protein"/>
    <property type="match status" value="1"/>
</dbReference>
<name>A0A553I7T8_9PEZI</name>
<reference evidence="5" key="1">
    <citation type="submission" date="2019-06" db="EMBL/GenBank/DDBJ databases">
        <title>Draft genome sequence of the griseofulvin-producing fungus Xylaria cubensis strain G536.</title>
        <authorList>
            <person name="Mead M.E."/>
            <person name="Raja H.A."/>
            <person name="Steenwyk J.L."/>
            <person name="Knowles S.L."/>
            <person name="Oberlies N.H."/>
            <person name="Rokas A."/>
        </authorList>
    </citation>
    <scope>NUCLEOTIDE SEQUENCE [LARGE SCALE GENOMIC DNA]</scope>
    <source>
        <strain evidence="5">G536</strain>
    </source>
</reference>
<dbReference type="EMBL" id="VFLP01000012">
    <property type="protein sequence ID" value="TRX96262.1"/>
    <property type="molecule type" value="Genomic_DNA"/>
</dbReference>
<dbReference type="InterPro" id="IPR027443">
    <property type="entry name" value="IPNS-like_sf"/>
</dbReference>
<dbReference type="InterPro" id="IPR026992">
    <property type="entry name" value="DIOX_N"/>
</dbReference>
<comment type="caution">
    <text evidence="4">The sequence shown here is derived from an EMBL/GenBank/DDBJ whole genome shotgun (WGS) entry which is preliminary data.</text>
</comment>
<evidence type="ECO:0000256" key="1">
    <source>
        <dbReference type="ARBA" id="ARBA00008056"/>
    </source>
</evidence>
<dbReference type="InterPro" id="IPR044861">
    <property type="entry name" value="IPNS-like_FE2OG_OXY"/>
</dbReference>
<protein>
    <recommendedName>
        <fullName evidence="3">Fe2OG dioxygenase domain-containing protein</fullName>
    </recommendedName>
</protein>
<feature type="compositionally biased region" description="Basic and acidic residues" evidence="2">
    <location>
        <begin position="404"/>
        <end position="424"/>
    </location>
</feature>
<dbReference type="SUPFAM" id="SSF51197">
    <property type="entry name" value="Clavaminate synthase-like"/>
    <property type="match status" value="1"/>
</dbReference>
<dbReference type="GO" id="GO:0044283">
    <property type="term" value="P:small molecule biosynthetic process"/>
    <property type="evidence" value="ECO:0007669"/>
    <property type="project" value="UniProtKB-ARBA"/>
</dbReference>
<feature type="region of interest" description="Disordered" evidence="2">
    <location>
        <begin position="615"/>
        <end position="664"/>
    </location>
</feature>
<feature type="region of interest" description="Disordered" evidence="2">
    <location>
        <begin position="404"/>
        <end position="503"/>
    </location>
</feature>